<dbReference type="GO" id="GO:0005634">
    <property type="term" value="C:nucleus"/>
    <property type="evidence" value="ECO:0007669"/>
    <property type="project" value="TreeGrafter"/>
</dbReference>
<organism evidence="4 5">
    <name type="scientific">Globodera pallida</name>
    <name type="common">Potato cyst nematode worm</name>
    <name type="synonym">Heterodera pallida</name>
    <dbReference type="NCBI Taxonomy" id="36090"/>
    <lineage>
        <taxon>Eukaryota</taxon>
        <taxon>Metazoa</taxon>
        <taxon>Ecdysozoa</taxon>
        <taxon>Nematoda</taxon>
        <taxon>Chromadorea</taxon>
        <taxon>Rhabditida</taxon>
        <taxon>Tylenchina</taxon>
        <taxon>Tylenchomorpha</taxon>
        <taxon>Tylenchoidea</taxon>
        <taxon>Heteroderidae</taxon>
        <taxon>Heteroderinae</taxon>
        <taxon>Globodera</taxon>
    </lineage>
</organism>
<dbReference type="PANTHER" id="PTHR46116">
    <property type="entry name" value="(E3-INDEPENDENT) E2 UBIQUITIN-CONJUGATING ENZYME"/>
    <property type="match status" value="1"/>
</dbReference>
<reference evidence="4" key="2">
    <citation type="submission" date="2014-05" db="EMBL/GenBank/DDBJ databases">
        <title>The genome and life-stage specific transcriptomes of Globodera pallida elucidate key aspects of plant parasitism by a cyst nematode.</title>
        <authorList>
            <person name="Cotton J.A."/>
            <person name="Lilley C.J."/>
            <person name="Jones L.M."/>
            <person name="Kikuchi T."/>
            <person name="Reid A.J."/>
            <person name="Thorpe P."/>
            <person name="Tsai I.J."/>
            <person name="Beasley H."/>
            <person name="Blok V."/>
            <person name="Cock P.J.A."/>
            <person name="Van den Akker S.E."/>
            <person name="Holroyd N."/>
            <person name="Hunt M."/>
            <person name="Mantelin S."/>
            <person name="Naghra H."/>
            <person name="Pain A."/>
            <person name="Palomares-Rius J.E."/>
            <person name="Zarowiecki M."/>
            <person name="Berriman M."/>
            <person name="Jones J.T."/>
            <person name="Urwin P.E."/>
        </authorList>
    </citation>
    <scope>NUCLEOTIDE SEQUENCE [LARGE SCALE GENOMIC DNA]</scope>
    <source>
        <strain evidence="4">Lindley</strain>
    </source>
</reference>
<dbReference type="InterPro" id="IPR000608">
    <property type="entry name" value="UBC"/>
</dbReference>
<proteinExistence type="predicted"/>
<accession>A0A183CAN5</accession>
<evidence type="ECO:0000313" key="5">
    <source>
        <dbReference type="WBParaSite" id="GPLIN_000993600"/>
    </source>
</evidence>
<dbReference type="PANTHER" id="PTHR46116:SF39">
    <property type="entry name" value="BACULOVIRAL IAP REPEAT-CONTAINING PROTEIN 6"/>
    <property type="match status" value="1"/>
</dbReference>
<sequence>MSSKRNEELATAILKNKPKPNRLIVDQSPKDDTSIVPVDKGDTFTVNAAMRSVEFKIIAARQRSAATAHRQKTATARRLSTLQLTELNEQSPSEQYREVLREMQMPSGCSTMLESRCTGLTSNRNKRITKERASMHNSLNDTPYENGLFEFDMFFPSNYPQQPPKCSFLTTGAGKVRFNSNLYTDGTICLSILGTWEGRPEEKWNPLCVFKRIATRKQLIALTELRARRAHQALLQTFASAQFTN</sequence>
<name>A0A183CAN5_GLOPA</name>
<dbReference type="Proteomes" id="UP000050741">
    <property type="component" value="Unassembled WGS sequence"/>
</dbReference>
<dbReference type="WBParaSite" id="GPLIN_000993600">
    <property type="protein sequence ID" value="GPLIN_000993600"/>
    <property type="gene ID" value="GPLIN_000993600"/>
</dbReference>
<reference evidence="5" key="3">
    <citation type="submission" date="2016-06" db="UniProtKB">
        <authorList>
            <consortium name="WormBaseParasite"/>
        </authorList>
    </citation>
    <scope>IDENTIFICATION</scope>
</reference>
<dbReference type="InterPro" id="IPR016135">
    <property type="entry name" value="UBQ-conjugating_enzyme/RWD"/>
</dbReference>
<dbReference type="Gene3D" id="3.10.110.10">
    <property type="entry name" value="Ubiquitin Conjugating Enzyme"/>
    <property type="match status" value="1"/>
</dbReference>
<dbReference type="SMART" id="SM00212">
    <property type="entry name" value="UBCc"/>
    <property type="match status" value="1"/>
</dbReference>
<dbReference type="GO" id="GO:0004869">
    <property type="term" value="F:cysteine-type endopeptidase inhibitor activity"/>
    <property type="evidence" value="ECO:0007669"/>
    <property type="project" value="TreeGrafter"/>
</dbReference>
<keyword evidence="1" id="KW-0808">Transferase</keyword>
<dbReference type="SUPFAM" id="SSF54495">
    <property type="entry name" value="UBC-like"/>
    <property type="match status" value="1"/>
</dbReference>
<dbReference type="GO" id="GO:0043066">
    <property type="term" value="P:negative regulation of apoptotic process"/>
    <property type="evidence" value="ECO:0007669"/>
    <property type="project" value="TreeGrafter"/>
</dbReference>
<evidence type="ECO:0000256" key="1">
    <source>
        <dbReference type="ARBA" id="ARBA00022679"/>
    </source>
</evidence>
<keyword evidence="2" id="KW-0833">Ubl conjugation pathway</keyword>
<dbReference type="Pfam" id="PF00179">
    <property type="entry name" value="UQ_con"/>
    <property type="match status" value="1"/>
</dbReference>
<keyword evidence="4" id="KW-1185">Reference proteome</keyword>
<dbReference type="AlphaFoldDB" id="A0A183CAN5"/>
<reference evidence="4" key="1">
    <citation type="submission" date="2013-12" db="EMBL/GenBank/DDBJ databases">
        <authorList>
            <person name="Aslett M."/>
        </authorList>
    </citation>
    <scope>NUCLEOTIDE SEQUENCE [LARGE SCALE GENOMIC DNA]</scope>
    <source>
        <strain evidence="4">Lindley</strain>
    </source>
</reference>
<evidence type="ECO:0000313" key="4">
    <source>
        <dbReference type="Proteomes" id="UP000050741"/>
    </source>
</evidence>
<dbReference type="GO" id="GO:0016740">
    <property type="term" value="F:transferase activity"/>
    <property type="evidence" value="ECO:0007669"/>
    <property type="project" value="UniProtKB-KW"/>
</dbReference>
<feature type="domain" description="UBC core" evidence="3">
    <location>
        <begin position="94"/>
        <end position="245"/>
    </location>
</feature>
<protein>
    <submittedName>
        <fullName evidence="5">UBIQUITIN_CONJUGAT_2 domain-containing protein</fullName>
    </submittedName>
</protein>
<evidence type="ECO:0000256" key="2">
    <source>
        <dbReference type="ARBA" id="ARBA00022786"/>
    </source>
</evidence>
<dbReference type="PROSITE" id="PS50127">
    <property type="entry name" value="UBC_2"/>
    <property type="match status" value="1"/>
</dbReference>
<evidence type="ECO:0000259" key="3">
    <source>
        <dbReference type="PROSITE" id="PS50127"/>
    </source>
</evidence>